<evidence type="ECO:0000313" key="10">
    <source>
        <dbReference type="Proteomes" id="UP001371305"/>
    </source>
</evidence>
<keyword evidence="3 7" id="KW-1133">Transmembrane helix</keyword>
<proteinExistence type="predicted"/>
<comment type="subcellular location">
    <subcellularLocation>
        <location evidence="1">Endomembrane system</location>
        <topology evidence="1">Multi-pass membrane protein</topology>
    </subcellularLocation>
</comment>
<evidence type="ECO:0000256" key="5">
    <source>
        <dbReference type="ARBA" id="ARBA00023098"/>
    </source>
</evidence>
<evidence type="ECO:0000256" key="6">
    <source>
        <dbReference type="ARBA" id="ARBA00023136"/>
    </source>
</evidence>
<feature type="transmembrane region" description="Helical" evidence="7">
    <location>
        <begin position="48"/>
        <end position="64"/>
    </location>
</feature>
<dbReference type="EMBL" id="JBBUKT010000014">
    <property type="protein sequence ID" value="MEK7953907.1"/>
    <property type="molecule type" value="Genomic_DNA"/>
</dbReference>
<keyword evidence="5" id="KW-0443">Lipid metabolism</keyword>
<keyword evidence="10" id="KW-1185">Reference proteome</keyword>
<evidence type="ECO:0000256" key="3">
    <source>
        <dbReference type="ARBA" id="ARBA00022989"/>
    </source>
</evidence>
<comment type="caution">
    <text evidence="9">The sequence shown here is derived from an EMBL/GenBank/DDBJ whole genome shotgun (WGS) entry which is preliminary data.</text>
</comment>
<evidence type="ECO:0000313" key="9">
    <source>
        <dbReference type="EMBL" id="MEK7953907.1"/>
    </source>
</evidence>
<evidence type="ECO:0000259" key="8">
    <source>
        <dbReference type="Pfam" id="PF04116"/>
    </source>
</evidence>
<evidence type="ECO:0000256" key="2">
    <source>
        <dbReference type="ARBA" id="ARBA00022692"/>
    </source>
</evidence>
<dbReference type="InterPro" id="IPR006694">
    <property type="entry name" value="Fatty_acid_hydroxylase"/>
</dbReference>
<feature type="domain" description="Fatty acid hydroxylase" evidence="8">
    <location>
        <begin position="130"/>
        <end position="264"/>
    </location>
</feature>
<keyword evidence="4 9" id="KW-0560">Oxidoreductase</keyword>
<feature type="transmembrane region" description="Helical" evidence="7">
    <location>
        <begin position="200"/>
        <end position="219"/>
    </location>
</feature>
<name>A0ABU9B1K5_9BACT</name>
<keyword evidence="6 7" id="KW-0472">Membrane</keyword>
<dbReference type="GO" id="GO:0016491">
    <property type="term" value="F:oxidoreductase activity"/>
    <property type="evidence" value="ECO:0007669"/>
    <property type="project" value="UniProtKB-KW"/>
</dbReference>
<organism evidence="9 10">
    <name type="scientific">Luteolibacter soli</name>
    <dbReference type="NCBI Taxonomy" id="3135280"/>
    <lineage>
        <taxon>Bacteria</taxon>
        <taxon>Pseudomonadati</taxon>
        <taxon>Verrucomicrobiota</taxon>
        <taxon>Verrucomicrobiia</taxon>
        <taxon>Verrucomicrobiales</taxon>
        <taxon>Verrucomicrobiaceae</taxon>
        <taxon>Luteolibacter</taxon>
    </lineage>
</organism>
<keyword evidence="2 7" id="KW-0812">Transmembrane</keyword>
<sequence>MQPSPRSPTTPGVRRFLDTTLDYLLWPLLFGGSVLLMAYGTALGHGTLAFNLTYLLLALTLCVLERVRPHEEDWHHSDGQEIPDLAHTLLTKLSVQVLIISATAIGLAKSIGDQPSGGIWPSHWPMFFQVVLALVVAEFGLYWAHRVAHEWMPLWRFHAVHHSAKKLWFFNTGRFHFVDTFKSIVFTVPCTALAGAPGPVMVWVGGITAFIGILTHCNIRMRFGWLNYIFNTPGLHRWHHSMDLREGNKNYGENLVLWDLIFRTYFNDHARRPPSEIGIREAMPHTFFGQLAAPFYWKRYQAEQKELRKQMRKQKSTPEASQAP</sequence>
<feature type="transmembrane region" description="Helical" evidence="7">
    <location>
        <begin position="126"/>
        <end position="144"/>
    </location>
</feature>
<gene>
    <name evidence="9" type="ORF">WKV53_25545</name>
</gene>
<dbReference type="InterPro" id="IPR051689">
    <property type="entry name" value="Sterol_desaturase/TMEM195"/>
</dbReference>
<dbReference type="Proteomes" id="UP001371305">
    <property type="component" value="Unassembled WGS sequence"/>
</dbReference>
<dbReference type="PANTHER" id="PTHR21624">
    <property type="entry name" value="STEROL DESATURASE-RELATED PROTEIN"/>
    <property type="match status" value="1"/>
</dbReference>
<feature type="transmembrane region" description="Helical" evidence="7">
    <location>
        <begin position="85"/>
        <end position="106"/>
    </location>
</feature>
<reference evidence="9 10" key="1">
    <citation type="submission" date="2024-04" db="EMBL/GenBank/DDBJ databases">
        <title>Luteolibacter sp. isolated from soil.</title>
        <authorList>
            <person name="An J."/>
        </authorList>
    </citation>
    <scope>NUCLEOTIDE SEQUENCE [LARGE SCALE GENOMIC DNA]</scope>
    <source>
        <strain evidence="9 10">Y139</strain>
    </source>
</reference>
<protein>
    <submittedName>
        <fullName evidence="9">Sterol desaturase family protein</fullName>
        <ecNumber evidence="9">1.-.-.-</ecNumber>
    </submittedName>
</protein>
<evidence type="ECO:0000256" key="4">
    <source>
        <dbReference type="ARBA" id="ARBA00023002"/>
    </source>
</evidence>
<dbReference type="EC" id="1.-.-.-" evidence="9"/>
<evidence type="ECO:0000256" key="7">
    <source>
        <dbReference type="SAM" id="Phobius"/>
    </source>
</evidence>
<dbReference type="Pfam" id="PF04116">
    <property type="entry name" value="FA_hydroxylase"/>
    <property type="match status" value="1"/>
</dbReference>
<evidence type="ECO:0000256" key="1">
    <source>
        <dbReference type="ARBA" id="ARBA00004127"/>
    </source>
</evidence>
<dbReference type="PANTHER" id="PTHR21624:SF1">
    <property type="entry name" value="ALKYLGLYCEROL MONOOXYGENASE"/>
    <property type="match status" value="1"/>
</dbReference>
<accession>A0ABU9B1K5</accession>
<feature type="transmembrane region" description="Helical" evidence="7">
    <location>
        <begin position="21"/>
        <end position="42"/>
    </location>
</feature>